<evidence type="ECO:0000256" key="6">
    <source>
        <dbReference type="ARBA" id="ARBA00038076"/>
    </source>
</evidence>
<name>A0ABP5U4R3_9ACTN</name>
<feature type="domain" description="ABC3 transporter permease C-terminal" evidence="8">
    <location>
        <begin position="725"/>
        <end position="841"/>
    </location>
</feature>
<feature type="transmembrane region" description="Helical" evidence="7">
    <location>
        <begin position="725"/>
        <end position="747"/>
    </location>
</feature>
<gene>
    <name evidence="10" type="ORF">GCM10010170_070360</name>
</gene>
<evidence type="ECO:0000256" key="2">
    <source>
        <dbReference type="ARBA" id="ARBA00022475"/>
    </source>
</evidence>
<feature type="transmembrane region" description="Helical" evidence="7">
    <location>
        <begin position="407"/>
        <end position="427"/>
    </location>
</feature>
<feature type="domain" description="MacB-like periplasmic core" evidence="9">
    <location>
        <begin position="492"/>
        <end position="692"/>
    </location>
</feature>
<feature type="transmembrane region" description="Helical" evidence="7">
    <location>
        <begin position="812"/>
        <end position="832"/>
    </location>
</feature>
<keyword evidence="3 7" id="KW-0812">Transmembrane</keyword>
<dbReference type="Proteomes" id="UP001501444">
    <property type="component" value="Unassembled WGS sequence"/>
</dbReference>
<evidence type="ECO:0000256" key="5">
    <source>
        <dbReference type="ARBA" id="ARBA00023136"/>
    </source>
</evidence>
<dbReference type="PANTHER" id="PTHR30572:SF4">
    <property type="entry name" value="ABC TRANSPORTER PERMEASE YTRF"/>
    <property type="match status" value="1"/>
</dbReference>
<comment type="caution">
    <text evidence="10">The sequence shown here is derived from an EMBL/GenBank/DDBJ whole genome shotgun (WGS) entry which is preliminary data.</text>
</comment>
<proteinExistence type="inferred from homology"/>
<keyword evidence="2" id="KW-1003">Cell membrane</keyword>
<keyword evidence="5 7" id="KW-0472">Membrane</keyword>
<protein>
    <submittedName>
        <fullName evidence="10">FtsX-like permease family protein</fullName>
    </submittedName>
</protein>
<feature type="transmembrane region" description="Helical" evidence="7">
    <location>
        <begin position="270"/>
        <end position="294"/>
    </location>
</feature>
<comment type="similarity">
    <text evidence="6">Belongs to the ABC-4 integral membrane protein family.</text>
</comment>
<evidence type="ECO:0000313" key="11">
    <source>
        <dbReference type="Proteomes" id="UP001501444"/>
    </source>
</evidence>
<evidence type="ECO:0000256" key="3">
    <source>
        <dbReference type="ARBA" id="ARBA00022692"/>
    </source>
</evidence>
<evidence type="ECO:0000256" key="1">
    <source>
        <dbReference type="ARBA" id="ARBA00004651"/>
    </source>
</evidence>
<evidence type="ECO:0000259" key="9">
    <source>
        <dbReference type="Pfam" id="PF12704"/>
    </source>
</evidence>
<evidence type="ECO:0000259" key="8">
    <source>
        <dbReference type="Pfam" id="PF02687"/>
    </source>
</evidence>
<feature type="transmembrane region" description="Helical" evidence="7">
    <location>
        <begin position="768"/>
        <end position="792"/>
    </location>
</feature>
<organism evidence="10 11">
    <name type="scientific">Dactylosporangium salmoneum</name>
    <dbReference type="NCBI Taxonomy" id="53361"/>
    <lineage>
        <taxon>Bacteria</taxon>
        <taxon>Bacillati</taxon>
        <taxon>Actinomycetota</taxon>
        <taxon>Actinomycetes</taxon>
        <taxon>Micromonosporales</taxon>
        <taxon>Micromonosporaceae</taxon>
        <taxon>Dactylosporangium</taxon>
    </lineage>
</organism>
<feature type="transmembrane region" description="Helical" evidence="7">
    <location>
        <begin position="360"/>
        <end position="386"/>
    </location>
</feature>
<feature type="transmembrane region" description="Helical" evidence="7">
    <location>
        <begin position="439"/>
        <end position="461"/>
    </location>
</feature>
<dbReference type="InterPro" id="IPR025857">
    <property type="entry name" value="MacB_PCD"/>
</dbReference>
<dbReference type="Pfam" id="PF12704">
    <property type="entry name" value="MacB_PCD"/>
    <property type="match status" value="2"/>
</dbReference>
<evidence type="ECO:0000313" key="10">
    <source>
        <dbReference type="EMBL" id="GAA2369760.1"/>
    </source>
</evidence>
<evidence type="ECO:0000256" key="7">
    <source>
        <dbReference type="SAM" id="Phobius"/>
    </source>
</evidence>
<dbReference type="InterPro" id="IPR003838">
    <property type="entry name" value="ABC3_permease_C"/>
</dbReference>
<feature type="transmembrane region" description="Helical" evidence="7">
    <location>
        <begin position="492"/>
        <end position="513"/>
    </location>
</feature>
<reference evidence="11" key="1">
    <citation type="journal article" date="2019" name="Int. J. Syst. Evol. Microbiol.">
        <title>The Global Catalogue of Microorganisms (GCM) 10K type strain sequencing project: providing services to taxonomists for standard genome sequencing and annotation.</title>
        <authorList>
            <consortium name="The Broad Institute Genomics Platform"/>
            <consortium name="The Broad Institute Genome Sequencing Center for Infectious Disease"/>
            <person name="Wu L."/>
            <person name="Ma J."/>
        </authorList>
    </citation>
    <scope>NUCLEOTIDE SEQUENCE [LARGE SCALE GENOMIC DNA]</scope>
    <source>
        <strain evidence="11">JCM 3272</strain>
    </source>
</reference>
<dbReference type="PANTHER" id="PTHR30572">
    <property type="entry name" value="MEMBRANE COMPONENT OF TRANSPORTER-RELATED"/>
    <property type="match status" value="1"/>
</dbReference>
<dbReference type="Pfam" id="PF02687">
    <property type="entry name" value="FtsX"/>
    <property type="match status" value="2"/>
</dbReference>
<comment type="subcellular location">
    <subcellularLocation>
        <location evidence="1">Cell membrane</location>
        <topology evidence="1">Multi-pass membrane protein</topology>
    </subcellularLocation>
</comment>
<keyword evidence="4 7" id="KW-1133">Transmembrane helix</keyword>
<dbReference type="InterPro" id="IPR050250">
    <property type="entry name" value="Macrolide_Exporter_MacB"/>
</dbReference>
<feature type="domain" description="MacB-like periplasmic core" evidence="9">
    <location>
        <begin position="18"/>
        <end position="238"/>
    </location>
</feature>
<evidence type="ECO:0000256" key="4">
    <source>
        <dbReference type="ARBA" id="ARBA00022989"/>
    </source>
</evidence>
<feature type="domain" description="ABC3 transporter permease C-terminal" evidence="8">
    <location>
        <begin position="273"/>
        <end position="393"/>
    </location>
</feature>
<accession>A0ABP5U4R3</accession>
<feature type="transmembrane region" description="Helical" evidence="7">
    <location>
        <begin position="315"/>
        <end position="348"/>
    </location>
</feature>
<keyword evidence="11" id="KW-1185">Reference proteome</keyword>
<dbReference type="RefSeq" id="WP_344616904.1">
    <property type="nucleotide sequence ID" value="NZ_BAAARV010000069.1"/>
</dbReference>
<sequence>MLKATLKSLLSRKLRLVLSGLAVVLGVMFVSGAFVLTDTLGRSFDSLFASVYAGTDVQVTQKPKVGGGEVDSPSTPANIPATTVDKVKAVPGVASVTAQAASDGARVVGKNGKVLTTVGPPRLGENWTGTNDFLQLREGRGPTADNEIAMNALTAKNAGVKVGDEVGVLTLQPKKTFKLVGIFGYSGNRDSLGGALEVAFTTPVAQELMLGEKGVFSSIDVKTEPGVTHEQVRDRIAAAVGDGYKVQTNAQMQAATSAEFKKGLGFFNNILIGFAGVALFVGTFLILNTFSIIVAQRTRELALMRALGGSRGQTLGSVLIEAVAIGLIASFLGLAAGIGVGALLAWVFGNVSGVALASVGVPATAVISAFVVGLVVTVVAAVLPALRASRIPPIAALQEVATPDRPLTKLTVSGALVGAAGGTLLGLGLAGKGSGNTPLWLILSGVLVTFIGVALLTPLLARPVVNLLGRLFSWSVPGKLGRLNSGRNPRRTAITAAALMVGLALITGVNVILASAKQSLSQQADKDVTVDLIISGDGDQNGPATFDPAVMTSAAKITGVSSVASEYVGFGQIGDMQRGVSATPDVVAWADMFKVKTEQGVLQWTGKDQAVVDVDTAKEHHYTVGQTIDMQFGRGDVHHVTLVGIYGKSDVVGGFEVSPDMISDFRTQQPSFGFVKVAPGTSVDAVQSQVDTLLKDNPEVSVANRAQFVAAQSAQFDQLLNMIQILLALAILIAVLGIINTLALSVLERTRELGLLRAIGMRRAQTMRMVTVEAVVISVFGAMLGLAVGTGLGASVVQALKNEGFSKMAFPWSQMATYLVLAALIGVIAAVLPSIRAARVNVLQAIAHD</sequence>
<dbReference type="EMBL" id="BAAARV010000069">
    <property type="protein sequence ID" value="GAA2369760.1"/>
    <property type="molecule type" value="Genomic_DNA"/>
</dbReference>